<dbReference type="InterPro" id="IPR003594">
    <property type="entry name" value="HATPase_dom"/>
</dbReference>
<feature type="transmembrane region" description="Helical" evidence="8">
    <location>
        <begin position="103"/>
        <end position="122"/>
    </location>
</feature>
<organism evidence="10 11">
    <name type="scientific">Actinorugispora endophytica</name>
    <dbReference type="NCBI Taxonomy" id="1605990"/>
    <lineage>
        <taxon>Bacteria</taxon>
        <taxon>Bacillati</taxon>
        <taxon>Actinomycetota</taxon>
        <taxon>Actinomycetes</taxon>
        <taxon>Streptosporangiales</taxon>
        <taxon>Nocardiopsidaceae</taxon>
        <taxon>Actinorugispora</taxon>
    </lineage>
</organism>
<dbReference type="InterPro" id="IPR050980">
    <property type="entry name" value="2C_sensor_his_kinase"/>
</dbReference>
<feature type="transmembrane region" description="Helical" evidence="8">
    <location>
        <begin position="69"/>
        <end position="91"/>
    </location>
</feature>
<feature type="transmembrane region" description="Helical" evidence="8">
    <location>
        <begin position="142"/>
        <end position="160"/>
    </location>
</feature>
<protein>
    <recommendedName>
        <fullName evidence="2">histidine kinase</fullName>
        <ecNumber evidence="2">2.7.13.3</ecNumber>
    </recommendedName>
</protein>
<keyword evidence="3" id="KW-0597">Phosphoprotein</keyword>
<feature type="domain" description="Histidine kinase" evidence="9">
    <location>
        <begin position="280"/>
        <end position="480"/>
    </location>
</feature>
<dbReference type="EMBL" id="SNYN01000007">
    <property type="protein sequence ID" value="TDQ52204.1"/>
    <property type="molecule type" value="Genomic_DNA"/>
</dbReference>
<dbReference type="GO" id="GO:0000160">
    <property type="term" value="P:phosphorelay signal transduction system"/>
    <property type="evidence" value="ECO:0007669"/>
    <property type="project" value="UniProtKB-KW"/>
</dbReference>
<dbReference type="InterPro" id="IPR036890">
    <property type="entry name" value="HATPase_C_sf"/>
</dbReference>
<reference evidence="10 11" key="1">
    <citation type="submission" date="2019-03" db="EMBL/GenBank/DDBJ databases">
        <title>Genomic Encyclopedia of Type Strains, Phase IV (KMG-IV): sequencing the most valuable type-strain genomes for metagenomic binning, comparative biology and taxonomic classification.</title>
        <authorList>
            <person name="Goeker M."/>
        </authorList>
    </citation>
    <scope>NUCLEOTIDE SEQUENCE [LARGE SCALE GENOMIC DNA]</scope>
    <source>
        <strain evidence="10 11">DSM 46770</strain>
    </source>
</reference>
<evidence type="ECO:0000313" key="10">
    <source>
        <dbReference type="EMBL" id="TDQ52204.1"/>
    </source>
</evidence>
<sequence length="500" mass="52174">MRKLVLESAVLLVVVVAVAFGLDHLERWVTPSQGVRSALAMSSAAVAVAAGLAAEAVARLADRPALRRISAAMMVCGLIVVPATAAGTAGAPNTVDTIVVASVRHIATLAVVVLLLLAVATFDRPRPWPVRGLRAPSTGLRALLVTLGCAAAGGTAAGFFPETAYSVVSSPALVYSTSTLWLNVGVITLLSGLLRRRRLLVWMGVGETAIVLGHLSAFVVGDPLLSSPLLNPGMRLVGLGLIIVAVLRVAYRTYQRLEGDRERLAEAESEAVEARERMSVQAHELRNALAGVDGAVRLLTSDDPGDPADRAALRAALSAELDRMRSMLSSESARPRSEPVRIKPLLEHSVRIWTNNGVRIALSADGDLAAGVPPNVVAQVLSNVLANCERHAPGARVRVKAYRTGDTARIEVRDDGPGIPAGQEREMLRRGVKGAGSVGDGIGLHVCHDLVVEHGGRLRLESSGLDGPGCLVVIDLPARTRAGAATSTISTSTGSGDADT</sequence>
<evidence type="ECO:0000256" key="2">
    <source>
        <dbReference type="ARBA" id="ARBA00012438"/>
    </source>
</evidence>
<dbReference type="CDD" id="cd00075">
    <property type="entry name" value="HATPase"/>
    <property type="match status" value="1"/>
</dbReference>
<keyword evidence="8" id="KW-1133">Transmembrane helix</keyword>
<evidence type="ECO:0000256" key="4">
    <source>
        <dbReference type="ARBA" id="ARBA00022679"/>
    </source>
</evidence>
<dbReference type="InterPro" id="IPR005467">
    <property type="entry name" value="His_kinase_dom"/>
</dbReference>
<evidence type="ECO:0000256" key="6">
    <source>
        <dbReference type="ARBA" id="ARBA00023012"/>
    </source>
</evidence>
<feature type="transmembrane region" description="Helical" evidence="8">
    <location>
        <begin position="37"/>
        <end position="57"/>
    </location>
</feature>
<keyword evidence="7" id="KW-0175">Coiled coil</keyword>
<proteinExistence type="predicted"/>
<keyword evidence="11" id="KW-1185">Reference proteome</keyword>
<keyword evidence="4" id="KW-0808">Transferase</keyword>
<evidence type="ECO:0000256" key="1">
    <source>
        <dbReference type="ARBA" id="ARBA00000085"/>
    </source>
</evidence>
<feature type="transmembrane region" description="Helical" evidence="8">
    <location>
        <begin position="172"/>
        <end position="193"/>
    </location>
</feature>
<dbReference type="EC" id="2.7.13.3" evidence="2"/>
<keyword evidence="8" id="KW-0812">Transmembrane</keyword>
<dbReference type="AlphaFoldDB" id="A0A4R6V299"/>
<dbReference type="PROSITE" id="PS50109">
    <property type="entry name" value="HIS_KIN"/>
    <property type="match status" value="1"/>
</dbReference>
<gene>
    <name evidence="10" type="ORF">EV190_10734</name>
</gene>
<dbReference type="SUPFAM" id="SSF55874">
    <property type="entry name" value="ATPase domain of HSP90 chaperone/DNA topoisomerase II/histidine kinase"/>
    <property type="match status" value="1"/>
</dbReference>
<dbReference type="Gene3D" id="3.30.565.10">
    <property type="entry name" value="Histidine kinase-like ATPase, C-terminal domain"/>
    <property type="match status" value="1"/>
</dbReference>
<evidence type="ECO:0000256" key="5">
    <source>
        <dbReference type="ARBA" id="ARBA00022777"/>
    </source>
</evidence>
<evidence type="ECO:0000259" key="9">
    <source>
        <dbReference type="PROSITE" id="PS50109"/>
    </source>
</evidence>
<dbReference type="GO" id="GO:0004673">
    <property type="term" value="F:protein histidine kinase activity"/>
    <property type="evidence" value="ECO:0007669"/>
    <property type="project" value="UniProtKB-EC"/>
</dbReference>
<evidence type="ECO:0000313" key="11">
    <source>
        <dbReference type="Proteomes" id="UP000295281"/>
    </source>
</evidence>
<dbReference type="RefSeq" id="WP_133741557.1">
    <property type="nucleotide sequence ID" value="NZ_SNYN01000007.1"/>
</dbReference>
<dbReference type="PANTHER" id="PTHR44936">
    <property type="entry name" value="SENSOR PROTEIN CREC"/>
    <property type="match status" value="1"/>
</dbReference>
<comment type="caution">
    <text evidence="10">The sequence shown here is derived from an EMBL/GenBank/DDBJ whole genome shotgun (WGS) entry which is preliminary data.</text>
</comment>
<name>A0A4R6V299_9ACTN</name>
<dbReference type="Proteomes" id="UP000295281">
    <property type="component" value="Unassembled WGS sequence"/>
</dbReference>
<dbReference type="SMART" id="SM00387">
    <property type="entry name" value="HATPase_c"/>
    <property type="match status" value="1"/>
</dbReference>
<keyword evidence="6" id="KW-0902">Two-component regulatory system</keyword>
<dbReference type="OrthoDB" id="9786919at2"/>
<accession>A0A4R6V299</accession>
<keyword evidence="8" id="KW-0472">Membrane</keyword>
<keyword evidence="5 10" id="KW-0418">Kinase</keyword>
<comment type="catalytic activity">
    <reaction evidence="1">
        <text>ATP + protein L-histidine = ADP + protein N-phospho-L-histidine.</text>
        <dbReference type="EC" id="2.7.13.3"/>
    </reaction>
</comment>
<evidence type="ECO:0000256" key="7">
    <source>
        <dbReference type="SAM" id="Coils"/>
    </source>
</evidence>
<feature type="transmembrane region" description="Helical" evidence="8">
    <location>
        <begin position="200"/>
        <end position="221"/>
    </location>
</feature>
<feature type="transmembrane region" description="Helical" evidence="8">
    <location>
        <begin position="233"/>
        <end position="251"/>
    </location>
</feature>
<evidence type="ECO:0000256" key="3">
    <source>
        <dbReference type="ARBA" id="ARBA00022553"/>
    </source>
</evidence>
<dbReference type="Pfam" id="PF02518">
    <property type="entry name" value="HATPase_c"/>
    <property type="match status" value="1"/>
</dbReference>
<feature type="coiled-coil region" evidence="7">
    <location>
        <begin position="257"/>
        <end position="284"/>
    </location>
</feature>
<dbReference type="PANTHER" id="PTHR44936:SF9">
    <property type="entry name" value="SENSOR PROTEIN CREC"/>
    <property type="match status" value="1"/>
</dbReference>
<evidence type="ECO:0000256" key="8">
    <source>
        <dbReference type="SAM" id="Phobius"/>
    </source>
</evidence>